<comment type="caution">
    <text evidence="1">The sequence shown here is derived from an EMBL/GenBank/DDBJ whole genome shotgun (WGS) entry which is preliminary data.</text>
</comment>
<reference evidence="1" key="1">
    <citation type="journal article" date="2012" name="PLoS ONE">
        <title>Gene sets for utilization of primary and secondary nutrition supplies in the distal gut of endangered iberian lynx.</title>
        <authorList>
            <person name="Alcaide M."/>
            <person name="Messina E."/>
            <person name="Richter M."/>
            <person name="Bargiela R."/>
            <person name="Peplies J."/>
            <person name="Huws S.A."/>
            <person name="Newbold C.J."/>
            <person name="Golyshin P.N."/>
            <person name="Simon M.A."/>
            <person name="Lopez G."/>
            <person name="Yakimov M.M."/>
            <person name="Ferrer M."/>
        </authorList>
    </citation>
    <scope>NUCLEOTIDE SEQUENCE</scope>
</reference>
<proteinExistence type="predicted"/>
<dbReference type="EMBL" id="AMCI01006426">
    <property type="protein sequence ID" value="EJW94352.1"/>
    <property type="molecule type" value="Genomic_DNA"/>
</dbReference>
<accession>J9FXS4</accession>
<sequence length="40" mass="4533">MPRDHRCVFRDVATSNVPRPSATVFFPITSKEALQKFVSP</sequence>
<protein>
    <submittedName>
        <fullName evidence="1">Uncharacterized protein</fullName>
    </submittedName>
</protein>
<gene>
    <name evidence="1" type="ORF">EVA_17541</name>
</gene>
<dbReference type="AlphaFoldDB" id="J9FXS4"/>
<evidence type="ECO:0000313" key="1">
    <source>
        <dbReference type="EMBL" id="EJW94352.1"/>
    </source>
</evidence>
<organism evidence="1">
    <name type="scientific">gut metagenome</name>
    <dbReference type="NCBI Taxonomy" id="749906"/>
    <lineage>
        <taxon>unclassified sequences</taxon>
        <taxon>metagenomes</taxon>
        <taxon>organismal metagenomes</taxon>
    </lineage>
</organism>
<name>J9FXS4_9ZZZZ</name>